<dbReference type="Gene3D" id="1.10.260.40">
    <property type="entry name" value="lambda repressor-like DNA-binding domains"/>
    <property type="match status" value="1"/>
</dbReference>
<dbReference type="PROSITE" id="PS50943">
    <property type="entry name" value="HTH_CROC1"/>
    <property type="match status" value="1"/>
</dbReference>
<keyword evidence="3" id="KW-1185">Reference proteome</keyword>
<accession>A0ABW4Q701</accession>
<sequence>MNASLTDSAALGRRIRERRRALGATQQSVADSCGVSRKFINELEAGKNNSSLGLALKVMGVLGLGITAAQPQSQNAKDYGREFAATLAAKDYRFALRLIGDYAASSVADGRPSLTSVPRIDDADYLVALAAITRWIATTTGSPAPGWSLRTKRSEAPIFPAEKIHPVGSRMKELIRQGTPPDLAAMNVWIRERDLATV</sequence>
<dbReference type="InterPro" id="IPR010982">
    <property type="entry name" value="Lambda_DNA-bd_dom_sf"/>
</dbReference>
<reference evidence="3" key="1">
    <citation type="journal article" date="2019" name="Int. J. Syst. Evol. Microbiol.">
        <title>The Global Catalogue of Microorganisms (GCM) 10K type strain sequencing project: providing services to taxonomists for standard genome sequencing and annotation.</title>
        <authorList>
            <consortium name="The Broad Institute Genomics Platform"/>
            <consortium name="The Broad Institute Genome Sequencing Center for Infectious Disease"/>
            <person name="Wu L."/>
            <person name="Ma J."/>
        </authorList>
    </citation>
    <scope>NUCLEOTIDE SEQUENCE [LARGE SCALE GENOMIC DNA]</scope>
    <source>
        <strain evidence="3">JCM 11496</strain>
    </source>
</reference>
<dbReference type="CDD" id="cd00093">
    <property type="entry name" value="HTH_XRE"/>
    <property type="match status" value="1"/>
</dbReference>
<dbReference type="SUPFAM" id="SSF47413">
    <property type="entry name" value="lambda repressor-like DNA-binding domains"/>
    <property type="match status" value="1"/>
</dbReference>
<protein>
    <submittedName>
        <fullName evidence="2">Helix-turn-helix domain-containing protein</fullName>
    </submittedName>
</protein>
<dbReference type="RefSeq" id="WP_343878382.1">
    <property type="nucleotide sequence ID" value="NZ_BAAAIJ010000015.1"/>
</dbReference>
<dbReference type="Pfam" id="PF01381">
    <property type="entry name" value="HTH_3"/>
    <property type="match status" value="1"/>
</dbReference>
<evidence type="ECO:0000313" key="2">
    <source>
        <dbReference type="EMBL" id="MFD1846489.1"/>
    </source>
</evidence>
<proteinExistence type="predicted"/>
<name>A0ABW4Q701_9MICC</name>
<dbReference type="SMART" id="SM00530">
    <property type="entry name" value="HTH_XRE"/>
    <property type="match status" value="1"/>
</dbReference>
<dbReference type="Proteomes" id="UP001597307">
    <property type="component" value="Unassembled WGS sequence"/>
</dbReference>
<dbReference type="InterPro" id="IPR001387">
    <property type="entry name" value="Cro/C1-type_HTH"/>
</dbReference>
<dbReference type="EMBL" id="JBHUGA010000017">
    <property type="protein sequence ID" value="MFD1846489.1"/>
    <property type="molecule type" value="Genomic_DNA"/>
</dbReference>
<evidence type="ECO:0000313" key="3">
    <source>
        <dbReference type="Proteomes" id="UP001597307"/>
    </source>
</evidence>
<comment type="caution">
    <text evidence="2">The sequence shown here is derived from an EMBL/GenBank/DDBJ whole genome shotgun (WGS) entry which is preliminary data.</text>
</comment>
<gene>
    <name evidence="2" type="ORF">ACFSFX_07760</name>
</gene>
<feature type="domain" description="HTH cro/C1-type" evidence="1">
    <location>
        <begin position="15"/>
        <end position="69"/>
    </location>
</feature>
<organism evidence="2 3">
    <name type="scientific">Arthrobacter flavus</name>
    <dbReference type="NCBI Taxonomy" id="95172"/>
    <lineage>
        <taxon>Bacteria</taxon>
        <taxon>Bacillati</taxon>
        <taxon>Actinomycetota</taxon>
        <taxon>Actinomycetes</taxon>
        <taxon>Micrococcales</taxon>
        <taxon>Micrococcaceae</taxon>
        <taxon>Arthrobacter</taxon>
    </lineage>
</organism>
<evidence type="ECO:0000259" key="1">
    <source>
        <dbReference type="PROSITE" id="PS50943"/>
    </source>
</evidence>